<dbReference type="AlphaFoldDB" id="A0A409XT56"/>
<organism evidence="1 2">
    <name type="scientific">Psilocybe cyanescens</name>
    <dbReference type="NCBI Taxonomy" id="93625"/>
    <lineage>
        <taxon>Eukaryota</taxon>
        <taxon>Fungi</taxon>
        <taxon>Dikarya</taxon>
        <taxon>Basidiomycota</taxon>
        <taxon>Agaricomycotina</taxon>
        <taxon>Agaricomycetes</taxon>
        <taxon>Agaricomycetidae</taxon>
        <taxon>Agaricales</taxon>
        <taxon>Agaricineae</taxon>
        <taxon>Strophariaceae</taxon>
        <taxon>Psilocybe</taxon>
    </lineage>
</organism>
<dbReference type="InParanoid" id="A0A409XT56"/>
<dbReference type="Proteomes" id="UP000283269">
    <property type="component" value="Unassembled WGS sequence"/>
</dbReference>
<proteinExistence type="predicted"/>
<reference evidence="1 2" key="1">
    <citation type="journal article" date="2018" name="Evol. Lett.">
        <title>Horizontal gene cluster transfer increased hallucinogenic mushroom diversity.</title>
        <authorList>
            <person name="Reynolds H.T."/>
            <person name="Vijayakumar V."/>
            <person name="Gluck-Thaler E."/>
            <person name="Korotkin H.B."/>
            <person name="Matheny P.B."/>
            <person name="Slot J.C."/>
        </authorList>
    </citation>
    <scope>NUCLEOTIDE SEQUENCE [LARGE SCALE GENOMIC DNA]</scope>
    <source>
        <strain evidence="1 2">2631</strain>
    </source>
</reference>
<evidence type="ECO:0000313" key="2">
    <source>
        <dbReference type="Proteomes" id="UP000283269"/>
    </source>
</evidence>
<protein>
    <submittedName>
        <fullName evidence="1">Uncharacterized protein</fullName>
    </submittedName>
</protein>
<evidence type="ECO:0000313" key="1">
    <source>
        <dbReference type="EMBL" id="PPQ93884.1"/>
    </source>
</evidence>
<comment type="caution">
    <text evidence="1">The sequence shown here is derived from an EMBL/GenBank/DDBJ whole genome shotgun (WGS) entry which is preliminary data.</text>
</comment>
<accession>A0A409XT56</accession>
<dbReference type="OrthoDB" id="8954335at2759"/>
<name>A0A409XT56_PSICY</name>
<dbReference type="EMBL" id="NHYD01000585">
    <property type="protein sequence ID" value="PPQ93884.1"/>
    <property type="molecule type" value="Genomic_DNA"/>
</dbReference>
<sequence>MEDMIDEGVRVGCRCCIARPGFNAIQIYFGNFESNVILKIQQEIVVKRKIVPETEAGMELRLTLQQVLELQKKFAQSHSSDTPDNLEDAKKQLEILHRQLQALKFLFSRRLLNLLGF</sequence>
<keyword evidence="2" id="KW-1185">Reference proteome</keyword>
<gene>
    <name evidence="1" type="ORF">CVT25_013430</name>
</gene>